<keyword evidence="2" id="KW-0472">Membrane</keyword>
<reference evidence="3 4" key="1">
    <citation type="submission" date="2023-10" db="EMBL/GenBank/DDBJ databases">
        <authorList>
            <person name="Maclean D."/>
            <person name="Macfadyen A."/>
        </authorList>
    </citation>
    <scope>NUCLEOTIDE SEQUENCE [LARGE SCALE GENOMIC DNA]</scope>
</reference>
<name>A0AAV1IE29_9CHLO</name>
<gene>
    <name evidence="3" type="ORF">CVIRNUC_008837</name>
</gene>
<evidence type="ECO:0000256" key="2">
    <source>
        <dbReference type="SAM" id="Phobius"/>
    </source>
</evidence>
<dbReference type="InterPro" id="IPR001202">
    <property type="entry name" value="WW_dom"/>
</dbReference>
<evidence type="ECO:0000313" key="3">
    <source>
        <dbReference type="EMBL" id="CAK0785626.1"/>
    </source>
</evidence>
<evidence type="ECO:0000256" key="1">
    <source>
        <dbReference type="SAM" id="MobiDB-lite"/>
    </source>
</evidence>
<dbReference type="CDD" id="cd00201">
    <property type="entry name" value="WW"/>
    <property type="match status" value="1"/>
</dbReference>
<feature type="transmembrane region" description="Helical" evidence="2">
    <location>
        <begin position="137"/>
        <end position="160"/>
    </location>
</feature>
<dbReference type="AlphaFoldDB" id="A0AAV1IE29"/>
<feature type="region of interest" description="Disordered" evidence="1">
    <location>
        <begin position="114"/>
        <end position="134"/>
    </location>
</feature>
<evidence type="ECO:0000313" key="4">
    <source>
        <dbReference type="Proteomes" id="UP001314263"/>
    </source>
</evidence>
<keyword evidence="2" id="KW-1133">Transmembrane helix</keyword>
<dbReference type="Proteomes" id="UP001314263">
    <property type="component" value="Unassembled WGS sequence"/>
</dbReference>
<dbReference type="EMBL" id="CAUYUE010000013">
    <property type="protein sequence ID" value="CAK0785626.1"/>
    <property type="molecule type" value="Genomic_DNA"/>
</dbReference>
<feature type="region of interest" description="Disordered" evidence="1">
    <location>
        <begin position="56"/>
        <end position="91"/>
    </location>
</feature>
<sequence length="165" mass="17088">MLVARGAQCWRSCRYTPTKRALKQDAAGAASAVAFFGPNGSCLAGLLTEPKQGIATSANSQASRGAQKAGKGVASRAATQAPSENRVGQRADSWTEIVHKDTGQVYYWNQHTNETTALGEPRPGPEGRRPMQQPGGIRAGTSLLGLVGVGAGVGLSFALIGRLLG</sequence>
<protein>
    <submittedName>
        <fullName evidence="3">Uncharacterized protein</fullName>
    </submittedName>
</protein>
<organism evidence="3 4">
    <name type="scientific">Coccomyxa viridis</name>
    <dbReference type="NCBI Taxonomy" id="1274662"/>
    <lineage>
        <taxon>Eukaryota</taxon>
        <taxon>Viridiplantae</taxon>
        <taxon>Chlorophyta</taxon>
        <taxon>core chlorophytes</taxon>
        <taxon>Trebouxiophyceae</taxon>
        <taxon>Trebouxiophyceae incertae sedis</taxon>
        <taxon>Coccomyxaceae</taxon>
        <taxon>Coccomyxa</taxon>
    </lineage>
</organism>
<proteinExistence type="predicted"/>
<accession>A0AAV1IE29</accession>
<keyword evidence="4" id="KW-1185">Reference proteome</keyword>
<comment type="caution">
    <text evidence="3">The sequence shown here is derived from an EMBL/GenBank/DDBJ whole genome shotgun (WGS) entry which is preliminary data.</text>
</comment>
<keyword evidence="2" id="KW-0812">Transmembrane</keyword>